<reference evidence="1" key="1">
    <citation type="submission" date="2021-02" db="EMBL/GenBank/DDBJ databases">
        <authorList>
            <person name="Dougan E. K."/>
            <person name="Rhodes N."/>
            <person name="Thang M."/>
            <person name="Chan C."/>
        </authorList>
    </citation>
    <scope>NUCLEOTIDE SEQUENCE</scope>
</reference>
<gene>
    <name evidence="1" type="ORF">PGLA2088_LOCUS14408</name>
</gene>
<proteinExistence type="predicted"/>
<dbReference type="Proteomes" id="UP000626109">
    <property type="component" value="Unassembled WGS sequence"/>
</dbReference>
<evidence type="ECO:0000313" key="2">
    <source>
        <dbReference type="Proteomes" id="UP000626109"/>
    </source>
</evidence>
<organism evidence="1 2">
    <name type="scientific">Polarella glacialis</name>
    <name type="common">Dinoflagellate</name>
    <dbReference type="NCBI Taxonomy" id="89957"/>
    <lineage>
        <taxon>Eukaryota</taxon>
        <taxon>Sar</taxon>
        <taxon>Alveolata</taxon>
        <taxon>Dinophyceae</taxon>
        <taxon>Suessiales</taxon>
        <taxon>Suessiaceae</taxon>
        <taxon>Polarella</taxon>
    </lineage>
</organism>
<name>A0A813J335_POLGL</name>
<protein>
    <submittedName>
        <fullName evidence="1">Uncharacterized protein</fullName>
    </submittedName>
</protein>
<dbReference type="AlphaFoldDB" id="A0A813J335"/>
<dbReference type="EMBL" id="CAJNNW010017556">
    <property type="protein sequence ID" value="CAE8661150.1"/>
    <property type="molecule type" value="Genomic_DNA"/>
</dbReference>
<comment type="caution">
    <text evidence="1">The sequence shown here is derived from an EMBL/GenBank/DDBJ whole genome shotgun (WGS) entry which is preliminary data.</text>
</comment>
<evidence type="ECO:0000313" key="1">
    <source>
        <dbReference type="EMBL" id="CAE8661150.1"/>
    </source>
</evidence>
<sequence>MAPGVRITGSRVLDEEVELDSDFQPAPIPRLLGVPLLVRRLVPTHSAAEEVEMLNKAVAASKAVEVEEVSPWLMADPNTGMPPVEWQDPWQPGGALGPLTEVLVAREDQLPFTAEDWAVLDDYICSATELATAAYHRGKLPPPQKFTPEAFRVFVQREMSVALENRKAPIAFLDLVPELELRFPKGAKVKPRGLSRQELNGVVGVVTRYETEKGRVGIQFPEPFGLLSLKARSLEPEETYAEWNRNVCSKYGFMDGGT</sequence>
<accession>A0A813J335</accession>